<accession>K0T0I7</accession>
<feature type="region of interest" description="Disordered" evidence="1">
    <location>
        <begin position="1"/>
        <end position="28"/>
    </location>
</feature>
<dbReference type="EMBL" id="AGNL01007531">
    <property type="protein sequence ID" value="EJK71185.1"/>
    <property type="molecule type" value="Genomic_DNA"/>
</dbReference>
<evidence type="ECO:0000313" key="2">
    <source>
        <dbReference type="EMBL" id="EJK71185.1"/>
    </source>
</evidence>
<proteinExistence type="predicted"/>
<sequence length="88" mass="8981">MEGASDPVHSQQDDGSIDAPAPKPEVVGGRAVGALKQRGPSRSGLASWTALDGVRRLDGGGTDARSHVATGHGGGRVRRSRTQAGRRG</sequence>
<name>K0T0I7_THAOC</name>
<reference evidence="2 3" key="1">
    <citation type="journal article" date="2012" name="Genome Biol.">
        <title>Genome and low-iron response of an oceanic diatom adapted to chronic iron limitation.</title>
        <authorList>
            <person name="Lommer M."/>
            <person name="Specht M."/>
            <person name="Roy A.S."/>
            <person name="Kraemer L."/>
            <person name="Andreson R."/>
            <person name="Gutowska M.A."/>
            <person name="Wolf J."/>
            <person name="Bergner S.V."/>
            <person name="Schilhabel M.B."/>
            <person name="Klostermeier U.C."/>
            <person name="Beiko R.G."/>
            <person name="Rosenstiel P."/>
            <person name="Hippler M."/>
            <person name="Laroche J."/>
        </authorList>
    </citation>
    <scope>NUCLEOTIDE SEQUENCE [LARGE SCALE GENOMIC DNA]</scope>
    <source>
        <strain evidence="2 3">CCMP1005</strain>
    </source>
</reference>
<keyword evidence="3" id="KW-1185">Reference proteome</keyword>
<evidence type="ECO:0000313" key="3">
    <source>
        <dbReference type="Proteomes" id="UP000266841"/>
    </source>
</evidence>
<feature type="compositionally biased region" description="Basic residues" evidence="1">
    <location>
        <begin position="75"/>
        <end position="88"/>
    </location>
</feature>
<protein>
    <submittedName>
        <fullName evidence="2">Uncharacterized protein</fullName>
    </submittedName>
</protein>
<comment type="caution">
    <text evidence="2">The sequence shown here is derived from an EMBL/GenBank/DDBJ whole genome shotgun (WGS) entry which is preliminary data.</text>
</comment>
<gene>
    <name evidence="2" type="ORF">THAOC_07400</name>
</gene>
<organism evidence="2 3">
    <name type="scientific">Thalassiosira oceanica</name>
    <name type="common">Marine diatom</name>
    <dbReference type="NCBI Taxonomy" id="159749"/>
    <lineage>
        <taxon>Eukaryota</taxon>
        <taxon>Sar</taxon>
        <taxon>Stramenopiles</taxon>
        <taxon>Ochrophyta</taxon>
        <taxon>Bacillariophyta</taxon>
        <taxon>Coscinodiscophyceae</taxon>
        <taxon>Thalassiosirophycidae</taxon>
        <taxon>Thalassiosirales</taxon>
        <taxon>Thalassiosiraceae</taxon>
        <taxon>Thalassiosira</taxon>
    </lineage>
</organism>
<feature type="region of interest" description="Disordered" evidence="1">
    <location>
        <begin position="54"/>
        <end position="88"/>
    </location>
</feature>
<dbReference type="Proteomes" id="UP000266841">
    <property type="component" value="Unassembled WGS sequence"/>
</dbReference>
<evidence type="ECO:0000256" key="1">
    <source>
        <dbReference type="SAM" id="MobiDB-lite"/>
    </source>
</evidence>
<dbReference type="AlphaFoldDB" id="K0T0I7"/>